<gene>
    <name evidence="7" type="ORF">LSH36_1489g00049</name>
</gene>
<keyword evidence="8" id="KW-1185">Reference proteome</keyword>
<evidence type="ECO:0008006" key="9">
    <source>
        <dbReference type="Google" id="ProtNLM"/>
    </source>
</evidence>
<protein>
    <recommendedName>
        <fullName evidence="9">Solute carrier family 13 member 5</fullName>
    </recommendedName>
</protein>
<feature type="transmembrane region" description="Helical" evidence="6">
    <location>
        <begin position="239"/>
        <end position="269"/>
    </location>
</feature>
<comment type="caution">
    <text evidence="7">The sequence shown here is derived from an EMBL/GenBank/DDBJ whole genome shotgun (WGS) entry which is preliminary data.</text>
</comment>
<dbReference type="GO" id="GO:0015556">
    <property type="term" value="F:C4-dicarboxylate transmembrane transporter activity"/>
    <property type="evidence" value="ECO:0007669"/>
    <property type="project" value="UniProtKB-ARBA"/>
</dbReference>
<feature type="transmembrane region" description="Helical" evidence="6">
    <location>
        <begin position="118"/>
        <end position="136"/>
    </location>
</feature>
<evidence type="ECO:0000256" key="2">
    <source>
        <dbReference type="ARBA" id="ARBA00006772"/>
    </source>
</evidence>
<keyword evidence="3 6" id="KW-0812">Transmembrane</keyword>
<evidence type="ECO:0000256" key="6">
    <source>
        <dbReference type="SAM" id="Phobius"/>
    </source>
</evidence>
<name>A0AAD9ISH6_9ANNE</name>
<keyword evidence="4 6" id="KW-1133">Transmembrane helix</keyword>
<sequence>MVSGKTFGATLWRYRNLVIIILSSLLLLPLPLLVPGKESQCGYIMLLMAIFWCTEALPLSVTGLIPIFVMPMLGILKSSDIASLYMQEIIDDLKFNKLCKGMTLAVAYAANIGGTSTLTEWFVLFIFTSMILLWFFRSPGFITGWGDVLRPGYIKDSVASMLCTVALFVIPMYPLKWGSESKNGNVETLLDWKIIHERFPWSIIFLIGGGFALAEAAVESGLSDVIGEALTVFDVLPDWFMVTVIAFITALLTEVTSNTATCTLLMPIVSNMAEEIGLNPLYMMFPTAVATSYAFMLPVSTPPNAIAFSYGRVSVLDMVKAGAFLKLAVFVLTLATETWGSAYFGFHDLPWDANNTAPCVPPTQVIL</sequence>
<keyword evidence="5 6" id="KW-0472">Membrane</keyword>
<evidence type="ECO:0000313" key="7">
    <source>
        <dbReference type="EMBL" id="KAK2140084.1"/>
    </source>
</evidence>
<proteinExistence type="inferred from homology"/>
<dbReference type="PANTHER" id="PTHR10283">
    <property type="entry name" value="SOLUTE CARRIER FAMILY 13 MEMBER"/>
    <property type="match status" value="1"/>
</dbReference>
<feature type="transmembrane region" description="Helical" evidence="6">
    <location>
        <begin position="281"/>
        <end position="302"/>
    </location>
</feature>
<dbReference type="Pfam" id="PF00939">
    <property type="entry name" value="Na_sulph_symp"/>
    <property type="match status" value="2"/>
</dbReference>
<feature type="transmembrane region" description="Helical" evidence="6">
    <location>
        <begin position="157"/>
        <end position="175"/>
    </location>
</feature>
<comment type="subcellular location">
    <subcellularLocation>
        <location evidence="1">Membrane</location>
        <topology evidence="1">Multi-pass membrane protein</topology>
    </subcellularLocation>
</comment>
<feature type="transmembrane region" description="Helical" evidence="6">
    <location>
        <begin position="46"/>
        <end position="69"/>
    </location>
</feature>
<feature type="transmembrane region" description="Helical" evidence="6">
    <location>
        <begin position="323"/>
        <end position="346"/>
    </location>
</feature>
<evidence type="ECO:0000256" key="1">
    <source>
        <dbReference type="ARBA" id="ARBA00004141"/>
    </source>
</evidence>
<evidence type="ECO:0000256" key="3">
    <source>
        <dbReference type="ARBA" id="ARBA00022692"/>
    </source>
</evidence>
<dbReference type="GO" id="GO:0005886">
    <property type="term" value="C:plasma membrane"/>
    <property type="evidence" value="ECO:0007669"/>
    <property type="project" value="TreeGrafter"/>
</dbReference>
<dbReference type="Proteomes" id="UP001208570">
    <property type="component" value="Unassembled WGS sequence"/>
</dbReference>
<accession>A0AAD9ISH6</accession>
<dbReference type="GO" id="GO:0005310">
    <property type="term" value="F:dicarboxylic acid transmembrane transporter activity"/>
    <property type="evidence" value="ECO:0007669"/>
    <property type="project" value="UniProtKB-ARBA"/>
</dbReference>
<evidence type="ECO:0000256" key="5">
    <source>
        <dbReference type="ARBA" id="ARBA00023136"/>
    </source>
</evidence>
<comment type="similarity">
    <text evidence="2">Belongs to the SLC13A/DASS transporter (TC 2.A.47) family. NADC subfamily.</text>
</comment>
<dbReference type="InterPro" id="IPR001898">
    <property type="entry name" value="SLC13A/DASS"/>
</dbReference>
<dbReference type="PANTHER" id="PTHR10283:SF82">
    <property type="entry name" value="SOLUTE CARRIER FAMILY 13 MEMBER 2"/>
    <property type="match status" value="1"/>
</dbReference>
<evidence type="ECO:0000256" key="4">
    <source>
        <dbReference type="ARBA" id="ARBA00022989"/>
    </source>
</evidence>
<organism evidence="7 8">
    <name type="scientific">Paralvinella palmiformis</name>
    <dbReference type="NCBI Taxonomy" id="53620"/>
    <lineage>
        <taxon>Eukaryota</taxon>
        <taxon>Metazoa</taxon>
        <taxon>Spiralia</taxon>
        <taxon>Lophotrochozoa</taxon>
        <taxon>Annelida</taxon>
        <taxon>Polychaeta</taxon>
        <taxon>Sedentaria</taxon>
        <taxon>Canalipalpata</taxon>
        <taxon>Terebellida</taxon>
        <taxon>Terebelliformia</taxon>
        <taxon>Alvinellidae</taxon>
        <taxon>Paralvinella</taxon>
    </lineage>
</organism>
<dbReference type="AlphaFoldDB" id="A0AAD9ISH6"/>
<feature type="transmembrane region" description="Helical" evidence="6">
    <location>
        <begin position="199"/>
        <end position="218"/>
    </location>
</feature>
<reference evidence="7" key="1">
    <citation type="journal article" date="2023" name="Mol. Biol. Evol.">
        <title>Third-Generation Sequencing Reveals the Adaptive Role of the Epigenome in Three Deep-Sea Polychaetes.</title>
        <authorList>
            <person name="Perez M."/>
            <person name="Aroh O."/>
            <person name="Sun Y."/>
            <person name="Lan Y."/>
            <person name="Juniper S.K."/>
            <person name="Young C.R."/>
            <person name="Angers B."/>
            <person name="Qian P.Y."/>
        </authorList>
    </citation>
    <scope>NUCLEOTIDE SEQUENCE</scope>
    <source>
        <strain evidence="7">P08H-3</strain>
    </source>
</reference>
<dbReference type="EMBL" id="JAODUP010001489">
    <property type="protein sequence ID" value="KAK2140084.1"/>
    <property type="molecule type" value="Genomic_DNA"/>
</dbReference>
<feature type="transmembrane region" description="Helical" evidence="6">
    <location>
        <begin position="12"/>
        <end position="34"/>
    </location>
</feature>
<evidence type="ECO:0000313" key="8">
    <source>
        <dbReference type="Proteomes" id="UP001208570"/>
    </source>
</evidence>